<organism evidence="2">
    <name type="scientific">hydrothermal vent metagenome</name>
    <dbReference type="NCBI Taxonomy" id="652676"/>
    <lineage>
        <taxon>unclassified sequences</taxon>
        <taxon>metagenomes</taxon>
        <taxon>ecological metagenomes</taxon>
    </lineage>
</organism>
<dbReference type="EMBL" id="CZQE01000176">
    <property type="protein sequence ID" value="CUS44750.1"/>
    <property type="molecule type" value="Genomic_DNA"/>
</dbReference>
<gene>
    <name evidence="2" type="ORF">MGWOODY_Smn3835</name>
</gene>
<dbReference type="GO" id="GO:0004029">
    <property type="term" value="F:aldehyde dehydrogenase (NAD+) activity"/>
    <property type="evidence" value="ECO:0007669"/>
    <property type="project" value="TreeGrafter"/>
</dbReference>
<feature type="domain" description="NAD-dependent epimerase/dehydratase" evidence="1">
    <location>
        <begin position="7"/>
        <end position="214"/>
    </location>
</feature>
<name>A0A160TID7_9ZZZZ</name>
<accession>A0A160TID7</accession>
<dbReference type="AlphaFoldDB" id="A0A160TID7"/>
<dbReference type="InterPro" id="IPR036291">
    <property type="entry name" value="NAD(P)-bd_dom_sf"/>
</dbReference>
<reference evidence="2" key="1">
    <citation type="submission" date="2015-10" db="EMBL/GenBank/DDBJ databases">
        <authorList>
            <person name="Gilbert D.G."/>
        </authorList>
    </citation>
    <scope>NUCLEOTIDE SEQUENCE</scope>
</reference>
<dbReference type="Gene3D" id="3.40.50.720">
    <property type="entry name" value="NAD(P)-binding Rossmann-like Domain"/>
    <property type="match status" value="1"/>
</dbReference>
<sequence length="330" mass="35434">MANGKIALVLGATGGVGGETARALIAHGWQVRGLTRTPRTGDGIDWVVGDALDGEAVLRAAQGASAIVHAVNPPGYRDWEKLVMPMLDNSIAAAESVGARLALPGTIYNYDPRSVHVATEDTPQRPNTKKGAWRVEMERAIEAACDRGMRALILRAGDFFGPRPGNSWLSQGMITPGKPVKRIMYPGARGVGHAWAYLPDVAETFARLLDRDAALPAFARYHFQGIWDADGSVMADAIRIATGNPGIRVGGFPWVLLPLIAPFNATMREMIEMRPFWQNPLALDNRALVEMLGEEPHTPLVRAMATTLDALGCGGTVEKGGEIAYVRGHA</sequence>
<dbReference type="PANTHER" id="PTHR48079:SF6">
    <property type="entry name" value="NAD(P)-BINDING DOMAIN-CONTAINING PROTEIN-RELATED"/>
    <property type="match status" value="1"/>
</dbReference>
<dbReference type="GO" id="GO:0005737">
    <property type="term" value="C:cytoplasm"/>
    <property type="evidence" value="ECO:0007669"/>
    <property type="project" value="TreeGrafter"/>
</dbReference>
<evidence type="ECO:0000259" key="1">
    <source>
        <dbReference type="Pfam" id="PF01370"/>
    </source>
</evidence>
<dbReference type="InterPro" id="IPR051783">
    <property type="entry name" value="NAD(P)-dependent_oxidoreduct"/>
</dbReference>
<dbReference type="Pfam" id="PF01370">
    <property type="entry name" value="Epimerase"/>
    <property type="match status" value="1"/>
</dbReference>
<evidence type="ECO:0000313" key="2">
    <source>
        <dbReference type="EMBL" id="CUS44750.1"/>
    </source>
</evidence>
<dbReference type="PANTHER" id="PTHR48079">
    <property type="entry name" value="PROTEIN YEEZ"/>
    <property type="match status" value="1"/>
</dbReference>
<protein>
    <submittedName>
        <fullName evidence="2">Nucleoside-diphosphate-sugar epimerases</fullName>
    </submittedName>
</protein>
<proteinExistence type="predicted"/>
<dbReference type="InterPro" id="IPR001509">
    <property type="entry name" value="Epimerase_deHydtase"/>
</dbReference>
<dbReference type="SUPFAM" id="SSF51735">
    <property type="entry name" value="NAD(P)-binding Rossmann-fold domains"/>
    <property type="match status" value="1"/>
</dbReference>